<reference evidence="5" key="1">
    <citation type="submission" date="2016-10" db="EMBL/GenBank/DDBJ databases">
        <authorList>
            <person name="Varghese N."/>
            <person name="Submissions S."/>
        </authorList>
    </citation>
    <scope>NUCLEOTIDE SEQUENCE [LARGE SCALE GENOMIC DNA]</scope>
    <source>
        <strain evidence="5">DSM 13234</strain>
    </source>
</reference>
<dbReference type="EMBL" id="FNWO01000021">
    <property type="protein sequence ID" value="SEH65112.1"/>
    <property type="molecule type" value="Genomic_DNA"/>
</dbReference>
<dbReference type="FunFam" id="3.90.1530.30:FF:000002">
    <property type="entry name" value="Chromosome partitioning protein ParB"/>
    <property type="match status" value="1"/>
</dbReference>
<dbReference type="Gene3D" id="3.90.1530.30">
    <property type="match status" value="1"/>
</dbReference>
<dbReference type="Proteomes" id="UP000182983">
    <property type="component" value="Unassembled WGS sequence"/>
</dbReference>
<dbReference type="RefSeq" id="WP_074770613.1">
    <property type="nucleotide sequence ID" value="NZ_FNWO01000021.1"/>
</dbReference>
<evidence type="ECO:0000313" key="4">
    <source>
        <dbReference type="EMBL" id="SEH65112.1"/>
    </source>
</evidence>
<dbReference type="SUPFAM" id="SSF109709">
    <property type="entry name" value="KorB DNA-binding domain-like"/>
    <property type="match status" value="1"/>
</dbReference>
<dbReference type="GO" id="GO:0005694">
    <property type="term" value="C:chromosome"/>
    <property type="evidence" value="ECO:0007669"/>
    <property type="project" value="TreeGrafter"/>
</dbReference>
<accession>A0A1H6JRJ4</accession>
<dbReference type="GO" id="GO:0007059">
    <property type="term" value="P:chromosome segregation"/>
    <property type="evidence" value="ECO:0007669"/>
    <property type="project" value="TreeGrafter"/>
</dbReference>
<comment type="similarity">
    <text evidence="1">Belongs to the ParB family.</text>
</comment>
<evidence type="ECO:0000259" key="3">
    <source>
        <dbReference type="SMART" id="SM00470"/>
    </source>
</evidence>
<dbReference type="SUPFAM" id="SSF110849">
    <property type="entry name" value="ParB/Sulfiredoxin"/>
    <property type="match status" value="1"/>
</dbReference>
<keyword evidence="5" id="KW-1185">Reference proteome</keyword>
<protein>
    <submittedName>
        <fullName evidence="4">Chromosome partitioning protein, ParB family</fullName>
    </submittedName>
</protein>
<dbReference type="InterPro" id="IPR036086">
    <property type="entry name" value="ParB/Sulfiredoxin_sf"/>
</dbReference>
<name>A0A1H6JRJ4_MAGFU</name>
<gene>
    <name evidence="4" type="ORF">SAMN04244559_03312</name>
</gene>
<dbReference type="PANTHER" id="PTHR33375:SF7">
    <property type="entry name" value="CHROMOSOME 2-PARTITIONING PROTEIN PARB-RELATED"/>
    <property type="match status" value="1"/>
</dbReference>
<evidence type="ECO:0000256" key="2">
    <source>
        <dbReference type="SAM" id="MobiDB-lite"/>
    </source>
</evidence>
<dbReference type="InterPro" id="IPR003115">
    <property type="entry name" value="ParB_N"/>
</dbReference>
<feature type="region of interest" description="Disordered" evidence="2">
    <location>
        <begin position="641"/>
        <end position="670"/>
    </location>
</feature>
<dbReference type="FunFam" id="1.10.10.2830:FF:000001">
    <property type="entry name" value="Chromosome partitioning protein ParB"/>
    <property type="match status" value="1"/>
</dbReference>
<dbReference type="AlphaFoldDB" id="A0A1H6JRJ4"/>
<evidence type="ECO:0000256" key="1">
    <source>
        <dbReference type="ARBA" id="ARBA00006295"/>
    </source>
</evidence>
<evidence type="ECO:0000313" key="5">
    <source>
        <dbReference type="Proteomes" id="UP000182983"/>
    </source>
</evidence>
<dbReference type="PANTHER" id="PTHR33375">
    <property type="entry name" value="CHROMOSOME-PARTITIONING PROTEIN PARB-RELATED"/>
    <property type="match status" value="1"/>
</dbReference>
<dbReference type="Gene3D" id="1.10.10.2830">
    <property type="match status" value="1"/>
</dbReference>
<dbReference type="InterPro" id="IPR050336">
    <property type="entry name" value="Chromosome_partition/occlusion"/>
</dbReference>
<dbReference type="Pfam" id="PF02195">
    <property type="entry name" value="ParB_N"/>
    <property type="match status" value="1"/>
</dbReference>
<feature type="domain" description="ParB-like N-terminal" evidence="3">
    <location>
        <begin position="13"/>
        <end position="114"/>
    </location>
</feature>
<sequence length="670" mass="73064">MANLAKITLSTSRDIPFNKLVLSQANVRRIKAGLSIEELAEDIALRTLLQSLTVRPILDGDGNETGLFEVPVGGRRYRALELLVKQKRLARTAPVPCVIRTDGLAAEDSLAENVQRAPLHPLDQFRAFQTLREAGFGDEDIAARFFVTPVVVKQRLRLVAVSPKLLDLYAEDQLTLDQLMAFSVTTDHARQEQVWEGLVRAYNREPYYIRKLLTEGAVRAADKRARFVGIEAYEAAGGVVQHDLFQNDDGGWLQDPALLDRLVAEKLAAEAETVRAEGWKWIEIAPEFPYGHANKLRPLNGDPLPLTEAEQADLDSLQAEYSRLVETYAGADEVPDEVDLRLSEIGTALAAFENRPLSFDPAEIVRAGAFVSIDGDGNLRVDHGYVRPEDEPVADPVPVPDAEGSVSVQAGTIPLAVGATSVTADPSEEEDGLKPLPDRLITELTAHRTLALRDALGRAPDVAFQAVLHALCLRAFYRHGAESCLEIEAKSATFAAQAPGLADTASAKAIDARHQNWLGQLPADPADLWDALTGFDGDSQAALFAHCASLTVNAIHDPWNRRPRGLSHADRLAQAVGLDMAAAGWVPTVDTYLSRVTKARILEAVREAKGEDSAQLIDHLRKPDMAREAERLLAGSGWLPEILRPVPEPGPESVQEPPVDLPDYLTQAAE</sequence>
<proteinExistence type="inferred from homology"/>
<dbReference type="OrthoDB" id="9813122at2"/>
<organism evidence="4 5">
    <name type="scientific">Magnetospirillum fulvum</name>
    <name type="common">Rhodospirillum fulvum</name>
    <dbReference type="NCBI Taxonomy" id="1082"/>
    <lineage>
        <taxon>Bacteria</taxon>
        <taxon>Pseudomonadati</taxon>
        <taxon>Pseudomonadota</taxon>
        <taxon>Alphaproteobacteria</taxon>
        <taxon>Rhodospirillales</taxon>
        <taxon>Rhodospirillaceae</taxon>
        <taxon>Magnetospirillum</taxon>
    </lineage>
</organism>
<dbReference type="SMART" id="SM00470">
    <property type="entry name" value="ParB"/>
    <property type="match status" value="1"/>
</dbReference>
<dbReference type="CDD" id="cd16406">
    <property type="entry name" value="ParB_N_like"/>
    <property type="match status" value="1"/>
</dbReference>